<name>A0ACA9SXF6_9GLOM</name>
<evidence type="ECO:0000313" key="2">
    <source>
        <dbReference type="Proteomes" id="UP000789920"/>
    </source>
</evidence>
<accession>A0ACA9SXF6</accession>
<keyword evidence="2" id="KW-1185">Reference proteome</keyword>
<comment type="caution">
    <text evidence="1">The sequence shown here is derived from an EMBL/GenBank/DDBJ whole genome shotgun (WGS) entry which is preliminary data.</text>
</comment>
<gene>
    <name evidence="1" type="ORF">RPERSI_LOCUS36646</name>
</gene>
<dbReference type="EMBL" id="CAJVQC010177128">
    <property type="protein sequence ID" value="CAG8851604.1"/>
    <property type="molecule type" value="Genomic_DNA"/>
</dbReference>
<dbReference type="Proteomes" id="UP000789920">
    <property type="component" value="Unassembled WGS sequence"/>
</dbReference>
<organism evidence="1 2">
    <name type="scientific">Racocetra persica</name>
    <dbReference type="NCBI Taxonomy" id="160502"/>
    <lineage>
        <taxon>Eukaryota</taxon>
        <taxon>Fungi</taxon>
        <taxon>Fungi incertae sedis</taxon>
        <taxon>Mucoromycota</taxon>
        <taxon>Glomeromycotina</taxon>
        <taxon>Glomeromycetes</taxon>
        <taxon>Diversisporales</taxon>
        <taxon>Gigasporaceae</taxon>
        <taxon>Racocetra</taxon>
    </lineage>
</organism>
<evidence type="ECO:0000313" key="1">
    <source>
        <dbReference type="EMBL" id="CAG8851604.1"/>
    </source>
</evidence>
<protein>
    <submittedName>
        <fullName evidence="1">18043_t:CDS:1</fullName>
    </submittedName>
</protein>
<proteinExistence type="predicted"/>
<sequence>LGFNYFEDLELHTIELKKFSNKEEDLTAMVQKVQNNLDKWVAFLARNDLLDKNNLPSPLADNTLKKALEVLEANSLKKAKIEAEVAARIEEKKKIAKNLLDEKIDIPFIAKVTGLTKEE</sequence>
<feature type="non-terminal residue" evidence="1">
    <location>
        <position position="119"/>
    </location>
</feature>
<feature type="non-terminal residue" evidence="1">
    <location>
        <position position="1"/>
    </location>
</feature>
<reference evidence="1" key="1">
    <citation type="submission" date="2021-06" db="EMBL/GenBank/DDBJ databases">
        <authorList>
            <person name="Kallberg Y."/>
            <person name="Tangrot J."/>
            <person name="Rosling A."/>
        </authorList>
    </citation>
    <scope>NUCLEOTIDE SEQUENCE</scope>
    <source>
        <strain evidence="1">MA461A</strain>
    </source>
</reference>